<protein>
    <submittedName>
        <fullName evidence="1">Uncharacterized protein</fullName>
    </submittedName>
</protein>
<accession>A0ABX0YEV4</accession>
<organism evidence="1 2">
    <name type="scientific">Pseudomonas quercus</name>
    <dbReference type="NCBI Taxonomy" id="2722792"/>
    <lineage>
        <taxon>Bacteria</taxon>
        <taxon>Pseudomonadati</taxon>
        <taxon>Pseudomonadota</taxon>
        <taxon>Gammaproteobacteria</taxon>
        <taxon>Pseudomonadales</taxon>
        <taxon>Pseudomonadaceae</taxon>
        <taxon>Pseudomonas</taxon>
    </lineage>
</organism>
<dbReference type="EMBL" id="JAAVJI010000007">
    <property type="protein sequence ID" value="NJP01951.1"/>
    <property type="molecule type" value="Genomic_DNA"/>
</dbReference>
<sequence length="126" mass="14196">MNLEIEEGISFSDISRVLFLVDAECNFENGYLVGNFKKSNAYFVFNLFGEPESIVAEGVDDNWMVGMTGAFQCAIECLSECSEDIILFVEKLSKNTDYKFVLSFQYESLYVVRNGAGISFLKSMVD</sequence>
<reference evidence="1 2" key="1">
    <citation type="submission" date="2020-03" db="EMBL/GenBank/DDBJ databases">
        <authorList>
            <person name="Wang L."/>
            <person name="He N."/>
            <person name="Li Y."/>
            <person name="Fang Y."/>
            <person name="Zhang F."/>
        </authorList>
    </citation>
    <scope>NUCLEOTIDE SEQUENCE [LARGE SCALE GENOMIC DNA]</scope>
    <source>
        <strain evidence="2">hsmgli-8</strain>
    </source>
</reference>
<evidence type="ECO:0000313" key="2">
    <source>
        <dbReference type="Proteomes" id="UP000746535"/>
    </source>
</evidence>
<dbReference type="Proteomes" id="UP000746535">
    <property type="component" value="Unassembled WGS sequence"/>
</dbReference>
<dbReference type="RefSeq" id="WP_168084515.1">
    <property type="nucleotide sequence ID" value="NZ_JAAVJI010000007.1"/>
</dbReference>
<proteinExistence type="predicted"/>
<gene>
    <name evidence="1" type="ORF">HBH25_13955</name>
</gene>
<name>A0ABX0YEV4_9PSED</name>
<evidence type="ECO:0000313" key="1">
    <source>
        <dbReference type="EMBL" id="NJP01951.1"/>
    </source>
</evidence>
<keyword evidence="2" id="KW-1185">Reference proteome</keyword>
<comment type="caution">
    <text evidence="1">The sequence shown here is derived from an EMBL/GenBank/DDBJ whole genome shotgun (WGS) entry which is preliminary data.</text>
</comment>